<feature type="transmembrane region" description="Helical" evidence="21">
    <location>
        <begin position="736"/>
        <end position="760"/>
    </location>
</feature>
<dbReference type="GO" id="GO:0007231">
    <property type="term" value="P:osmosensory signaling pathway"/>
    <property type="evidence" value="ECO:0007669"/>
    <property type="project" value="TreeGrafter"/>
</dbReference>
<dbReference type="NCBIfam" id="TIGR00870">
    <property type="entry name" value="trp"/>
    <property type="match status" value="1"/>
</dbReference>
<evidence type="ECO:0000256" key="20">
    <source>
        <dbReference type="SAM" id="MobiDB-lite"/>
    </source>
</evidence>
<dbReference type="PRINTS" id="PR01768">
    <property type="entry name" value="TRPVRECEPTOR"/>
</dbReference>
<dbReference type="InterPro" id="IPR024862">
    <property type="entry name" value="TRPV"/>
</dbReference>
<protein>
    <submittedName>
        <fullName evidence="23">Transient receptor potential cation channel subfamily V member 4</fullName>
    </submittedName>
</protein>
<evidence type="ECO:0000259" key="22">
    <source>
        <dbReference type="Pfam" id="PF00520"/>
    </source>
</evidence>
<evidence type="ECO:0000256" key="13">
    <source>
        <dbReference type="ARBA" id="ARBA00022989"/>
    </source>
</evidence>
<comment type="catalytic activity">
    <reaction evidence="18">
        <text>Ca(2+)(in) = Ca(2+)(out)</text>
        <dbReference type="Rhea" id="RHEA:29671"/>
        <dbReference type="ChEBI" id="CHEBI:29108"/>
    </reaction>
</comment>
<evidence type="ECO:0000256" key="4">
    <source>
        <dbReference type="ARBA" id="ARBA00022568"/>
    </source>
</evidence>
<feature type="domain" description="Ion transport" evidence="22">
    <location>
        <begin position="524"/>
        <end position="772"/>
    </location>
</feature>
<dbReference type="FunFam" id="1.25.40.20:FF:000018">
    <property type="entry name" value="Transient receptor potential cation channel subfamily V member 1"/>
    <property type="match status" value="1"/>
</dbReference>
<keyword evidence="15" id="KW-0406">Ion transport</keyword>
<keyword evidence="12" id="KW-0112">Calmodulin-binding</keyword>
<comment type="caution">
    <text evidence="23">The sequence shown here is derived from an EMBL/GenBank/DDBJ whole genome shotgun (WGS) entry which is preliminary data.</text>
</comment>
<dbReference type="Proteomes" id="UP000710432">
    <property type="component" value="Unassembled WGS sequence"/>
</dbReference>
<evidence type="ECO:0000256" key="21">
    <source>
        <dbReference type="SAM" id="Phobius"/>
    </source>
</evidence>
<evidence type="ECO:0000256" key="5">
    <source>
        <dbReference type="ARBA" id="ARBA00022673"/>
    </source>
</evidence>
<dbReference type="InterPro" id="IPR036770">
    <property type="entry name" value="Ankyrin_rpt-contain_sf"/>
</dbReference>
<keyword evidence="3" id="KW-1003">Cell membrane</keyword>
<dbReference type="EMBL" id="JAATJU010018000">
    <property type="protein sequence ID" value="KAH0516938.1"/>
    <property type="molecule type" value="Genomic_DNA"/>
</dbReference>
<dbReference type="GO" id="GO:0007015">
    <property type="term" value="P:actin filament organization"/>
    <property type="evidence" value="ECO:0007669"/>
    <property type="project" value="TreeGrafter"/>
</dbReference>
<evidence type="ECO:0000256" key="6">
    <source>
        <dbReference type="ARBA" id="ARBA00022692"/>
    </source>
</evidence>
<organism evidence="23 24">
    <name type="scientific">Microtus ochrogaster</name>
    <name type="common">Prairie vole</name>
    <dbReference type="NCBI Taxonomy" id="79684"/>
    <lineage>
        <taxon>Eukaryota</taxon>
        <taxon>Metazoa</taxon>
        <taxon>Chordata</taxon>
        <taxon>Craniata</taxon>
        <taxon>Vertebrata</taxon>
        <taxon>Euteleostomi</taxon>
        <taxon>Mammalia</taxon>
        <taxon>Eutheria</taxon>
        <taxon>Euarchontoglires</taxon>
        <taxon>Glires</taxon>
        <taxon>Rodentia</taxon>
        <taxon>Myomorpha</taxon>
        <taxon>Muroidea</taxon>
        <taxon>Cricetidae</taxon>
        <taxon>Arvicolinae</taxon>
        <taxon>Microtus</taxon>
    </lineage>
</organism>
<dbReference type="GO" id="GO:0005524">
    <property type="term" value="F:ATP binding"/>
    <property type="evidence" value="ECO:0007669"/>
    <property type="project" value="UniProtKB-KW"/>
</dbReference>
<dbReference type="Pfam" id="PF00520">
    <property type="entry name" value="Ion_trans"/>
    <property type="match status" value="1"/>
</dbReference>
<evidence type="ECO:0000313" key="23">
    <source>
        <dbReference type="EMBL" id="KAH0516938.1"/>
    </source>
</evidence>
<evidence type="ECO:0000256" key="10">
    <source>
        <dbReference type="ARBA" id="ARBA00022837"/>
    </source>
</evidence>
<dbReference type="InterPro" id="IPR008348">
    <property type="entry name" value="TrpV4"/>
</dbReference>
<sequence>MADPGDSPRVAAGEVTEPPGDESGTSGGEAFPLSSLANLFEGEEGSSSLSPTDASRPAGPGDGRPNLRMKFQGAFRKGVPNPIDLLESTLYESSVVPGPKKAPMDSLFDYGTYRHHPSDNKRWRRKAIEMEPARLLHLCTAESWLLVSVDSLVFFEHHNCPEVELIDPKLLQKQPQSPKAPAPQPPPILKVFNRPILFDIVSRGSTADLDGLLSFLLTHKKRLTDEEFREPSTGKTCLPKALLNLSNGRNDTIPVLLDIAEQTGNMREFINSPFRDIYYRGQTSLHIAIERRCKHYVELLVAQGADVHAQARGRFFQPKDEGGYFYFGELPLSLAACTNQPHIVNYLTENPHKKADMRRQDSRGNTVLHALVAIADNTRENTKFVTKMYDLLLLKCSRLFPDSNLETVLNNDGLSPLMMAAKTGKIGVFQHIIRREVTDEDTRHLSRKFKDWAYGPVYSSLYDLSSLDTCGEEVSVLEILVYNSKIENRHEMLAVEPINELLRDKWRKFGAVSFYINVVSYLSAMVIFTLTAYYQPLEGTPPYPYRTTVDYLRLAGEIITLFTGVLFFFTSIKDLFMKKCPGVNSLFVDGSFQLLYFIYSVLVVVSAALYLAGIEAYLAVMVFALTLGWMNALYFTRGLKLTGTYSIMIQKILFKDLFRFLLVYLLFMIGYASALVTLLNPCTNMKVCDEDQSNCTVPTYPACRDSETFSAFLLDLFKLTIGMGDLEMLSSAKYPVVFILLLVTYIILTFVLLLNMLIALMGETVGQVSKESKHIWRLQWATTILDIERSFPVFLRKAFRSGEMVTVGKSSDGTPDRRWCFRVDEVNWSHWNQNLGIINEDPGKSEVYQYYGFSHTVGRLRRDRWSSVVPRVVELNKNTSPDEVVVPLDNLGDPNCDGHQQGYTPKEKTGGGGGGGGCDPCGDGGGGVIPVKEEVVGVNTVEEVVGVNTAVVEEVVGVIPVKEEVVSVIPVEMEEVVGVIPVKEELVDVILVKAVFEGQVVVEQLVGSRDEGRSVMLWRVTVPVREETLEVVGVRAVEEGVGVNTVEEVVGVNTVEEVVGVNTVGVEEVVGVIPVKEEVVSVIPVEMEEVVGVIPVEMEEVVGVIPVKEELVGVIPVKEKLVDVILVKAVFEGQVGMEQLVGSRDEGRSVMLWRVTVPVREETLVRTGMLLWE</sequence>
<reference evidence="23" key="1">
    <citation type="submission" date="2020-03" db="EMBL/GenBank/DDBJ databases">
        <title>Studies in the Genomics of Life Span.</title>
        <authorList>
            <person name="Glass D."/>
        </authorList>
    </citation>
    <scope>NUCLEOTIDE SEQUENCE</scope>
    <source>
        <strain evidence="23">LTLLF</strain>
        <tissue evidence="23">Muscle</tissue>
    </source>
</reference>
<keyword evidence="13 21" id="KW-1133">Transmembrane helix</keyword>
<dbReference type="Pfam" id="PF00023">
    <property type="entry name" value="Ank"/>
    <property type="match status" value="1"/>
</dbReference>
<keyword evidence="8" id="KW-0677">Repeat</keyword>
<dbReference type="InterPro" id="IPR008347">
    <property type="entry name" value="TrpV1-4"/>
</dbReference>
<feature type="transmembrane region" description="Helical" evidence="21">
    <location>
        <begin position="512"/>
        <end position="534"/>
    </location>
</feature>
<dbReference type="PROSITE" id="PS50297">
    <property type="entry name" value="ANK_REP_REGION"/>
    <property type="match status" value="1"/>
</dbReference>
<name>A0A8J6L1U4_MICOH</name>
<feature type="transmembrane region" description="Helical" evidence="21">
    <location>
        <begin position="593"/>
        <end position="611"/>
    </location>
</feature>
<dbReference type="GO" id="GO:0046872">
    <property type="term" value="F:metal ion binding"/>
    <property type="evidence" value="ECO:0007669"/>
    <property type="project" value="UniProtKB-KW"/>
</dbReference>
<dbReference type="SMART" id="SM00248">
    <property type="entry name" value="ANK"/>
    <property type="match status" value="3"/>
</dbReference>
<evidence type="ECO:0000256" key="9">
    <source>
        <dbReference type="ARBA" id="ARBA00022741"/>
    </source>
</evidence>
<dbReference type="PROSITE" id="PS50088">
    <property type="entry name" value="ANK_REPEAT"/>
    <property type="match status" value="1"/>
</dbReference>
<keyword evidence="10" id="KW-0106">Calcium</keyword>
<keyword evidence="17" id="KW-0407">Ion channel</keyword>
<evidence type="ECO:0000256" key="12">
    <source>
        <dbReference type="ARBA" id="ARBA00022860"/>
    </source>
</evidence>
<evidence type="ECO:0000256" key="18">
    <source>
        <dbReference type="ARBA" id="ARBA00036634"/>
    </source>
</evidence>
<evidence type="ECO:0000256" key="2">
    <source>
        <dbReference type="ARBA" id="ARBA00022448"/>
    </source>
</evidence>
<feature type="transmembrane region" description="Helical" evidence="21">
    <location>
        <begin position="617"/>
        <end position="636"/>
    </location>
</feature>
<dbReference type="Gene3D" id="1.25.40.20">
    <property type="entry name" value="Ankyrin repeat-containing domain"/>
    <property type="match status" value="1"/>
</dbReference>
<evidence type="ECO:0000256" key="14">
    <source>
        <dbReference type="ARBA" id="ARBA00023043"/>
    </source>
</evidence>
<keyword evidence="14 19" id="KW-0040">ANK repeat</keyword>
<keyword evidence="7" id="KW-0479">Metal-binding</keyword>
<keyword evidence="9" id="KW-0547">Nucleotide-binding</keyword>
<evidence type="ECO:0000256" key="7">
    <source>
        <dbReference type="ARBA" id="ARBA00022723"/>
    </source>
</evidence>
<keyword evidence="16 21" id="KW-0472">Membrane</keyword>
<evidence type="ECO:0000256" key="8">
    <source>
        <dbReference type="ARBA" id="ARBA00022737"/>
    </source>
</evidence>
<dbReference type="CDD" id="cd22195">
    <property type="entry name" value="TRPV4"/>
    <property type="match status" value="1"/>
</dbReference>
<feature type="transmembrane region" description="Helical" evidence="21">
    <location>
        <begin position="657"/>
        <end position="679"/>
    </location>
</feature>
<accession>A0A8J6L1U4</accession>
<evidence type="ECO:0000256" key="11">
    <source>
        <dbReference type="ARBA" id="ARBA00022840"/>
    </source>
</evidence>
<keyword evidence="23" id="KW-0675">Receptor</keyword>
<evidence type="ECO:0000256" key="16">
    <source>
        <dbReference type="ARBA" id="ARBA00023136"/>
    </source>
</evidence>
<dbReference type="PANTHER" id="PTHR10582:SF4">
    <property type="entry name" value="TRANSIENT RECEPTOR POTENTIAL CATION CHANNEL SUBFAMILY V MEMBER 4"/>
    <property type="match status" value="1"/>
</dbReference>
<evidence type="ECO:0000256" key="19">
    <source>
        <dbReference type="PROSITE-ProRule" id="PRU00023"/>
    </source>
</evidence>
<dbReference type="GO" id="GO:0005929">
    <property type="term" value="C:cilium"/>
    <property type="evidence" value="ECO:0007669"/>
    <property type="project" value="TreeGrafter"/>
</dbReference>
<evidence type="ECO:0000256" key="3">
    <source>
        <dbReference type="ARBA" id="ARBA00022475"/>
    </source>
</evidence>
<evidence type="ECO:0000313" key="24">
    <source>
        <dbReference type="Proteomes" id="UP000710432"/>
    </source>
</evidence>
<dbReference type="PRINTS" id="PR01769">
    <property type="entry name" value="VRL2RECEPTOR"/>
</dbReference>
<dbReference type="PANTHER" id="PTHR10582">
    <property type="entry name" value="TRANSIENT RECEPTOR POTENTIAL ION CHANNEL PROTEIN"/>
    <property type="match status" value="1"/>
</dbReference>
<dbReference type="GO" id="GO:0005262">
    <property type="term" value="F:calcium channel activity"/>
    <property type="evidence" value="ECO:0007669"/>
    <property type="project" value="UniProtKB-KW"/>
</dbReference>
<evidence type="ECO:0000256" key="15">
    <source>
        <dbReference type="ARBA" id="ARBA00023065"/>
    </source>
</evidence>
<keyword evidence="5" id="KW-0107">Calcium channel</keyword>
<evidence type="ECO:0000256" key="17">
    <source>
        <dbReference type="ARBA" id="ARBA00023303"/>
    </source>
</evidence>
<dbReference type="GO" id="GO:0005886">
    <property type="term" value="C:plasma membrane"/>
    <property type="evidence" value="ECO:0007669"/>
    <property type="project" value="UniProtKB-SubCell"/>
</dbReference>
<dbReference type="AlphaFoldDB" id="A0A8J6L1U4"/>
<dbReference type="GO" id="GO:0098703">
    <property type="term" value="P:calcium ion import across plasma membrane"/>
    <property type="evidence" value="ECO:0007669"/>
    <property type="project" value="TreeGrafter"/>
</dbReference>
<feature type="region of interest" description="Disordered" evidence="20">
    <location>
        <begin position="1"/>
        <end position="68"/>
    </location>
</feature>
<dbReference type="GO" id="GO:0005516">
    <property type="term" value="F:calmodulin binding"/>
    <property type="evidence" value="ECO:0007669"/>
    <property type="project" value="UniProtKB-KW"/>
</dbReference>
<evidence type="ECO:0000256" key="1">
    <source>
        <dbReference type="ARBA" id="ARBA00004651"/>
    </source>
</evidence>
<keyword evidence="6 21" id="KW-0812">Transmembrane</keyword>
<dbReference type="InterPro" id="IPR005821">
    <property type="entry name" value="Ion_trans_dom"/>
</dbReference>
<feature type="transmembrane region" description="Helical" evidence="21">
    <location>
        <begin position="554"/>
        <end position="572"/>
    </location>
</feature>
<dbReference type="SUPFAM" id="SSF48403">
    <property type="entry name" value="Ankyrin repeat"/>
    <property type="match status" value="1"/>
</dbReference>
<proteinExistence type="predicted"/>
<dbReference type="GO" id="GO:0003008">
    <property type="term" value="P:system process"/>
    <property type="evidence" value="ECO:0007669"/>
    <property type="project" value="UniProtKB-ARBA"/>
</dbReference>
<gene>
    <name evidence="23" type="ORF">LTLLF_123315</name>
</gene>
<comment type="subcellular location">
    <subcellularLocation>
        <location evidence="1">Cell membrane</location>
        <topology evidence="1">Multi-pass membrane protein</topology>
    </subcellularLocation>
</comment>
<keyword evidence="11" id="KW-0067">ATP-binding</keyword>
<feature type="repeat" description="ANK" evidence="19">
    <location>
        <begin position="280"/>
        <end position="312"/>
    </location>
</feature>
<dbReference type="InterPro" id="IPR002110">
    <property type="entry name" value="Ankyrin_rpt"/>
</dbReference>
<dbReference type="FunFam" id="1.10.287.70:FF:000074">
    <property type="entry name" value="Transient receptor potential cation channel subfamily V member 1"/>
    <property type="match status" value="1"/>
</dbReference>
<keyword evidence="2" id="KW-0813">Transport</keyword>
<keyword evidence="4" id="KW-0109">Calcium transport</keyword>
<dbReference type="Gene3D" id="1.10.287.70">
    <property type="match status" value="1"/>
</dbReference>